<organism evidence="1 2">
    <name type="scientific">Desulfocucumis palustris</name>
    <dbReference type="NCBI Taxonomy" id="1898651"/>
    <lineage>
        <taxon>Bacteria</taxon>
        <taxon>Bacillati</taxon>
        <taxon>Bacillota</taxon>
        <taxon>Clostridia</taxon>
        <taxon>Eubacteriales</taxon>
        <taxon>Desulfocucumaceae</taxon>
        <taxon>Desulfocucumis</taxon>
    </lineage>
</organism>
<dbReference type="AlphaFoldDB" id="A0A2L2X9W6"/>
<evidence type="ECO:0000313" key="2">
    <source>
        <dbReference type="Proteomes" id="UP000239549"/>
    </source>
</evidence>
<gene>
    <name evidence="1" type="ORF">DCCM_2035</name>
</gene>
<reference evidence="2" key="1">
    <citation type="submission" date="2018-02" db="EMBL/GenBank/DDBJ databases">
        <title>Genome sequence of Desulfocucumis palustris strain NAW-5.</title>
        <authorList>
            <person name="Watanabe M."/>
            <person name="Kojima H."/>
            <person name="Fukui M."/>
        </authorList>
    </citation>
    <scope>NUCLEOTIDE SEQUENCE [LARGE SCALE GENOMIC DNA]</scope>
    <source>
        <strain evidence="2">NAW-5</strain>
    </source>
</reference>
<accession>A0A2L2X9W6</accession>
<proteinExistence type="predicted"/>
<keyword evidence="2" id="KW-1185">Reference proteome</keyword>
<dbReference type="EMBL" id="BFAV01000071">
    <property type="protein sequence ID" value="GBF32938.1"/>
    <property type="molecule type" value="Genomic_DNA"/>
</dbReference>
<comment type="caution">
    <text evidence="1">The sequence shown here is derived from an EMBL/GenBank/DDBJ whole genome shotgun (WGS) entry which is preliminary data.</text>
</comment>
<protein>
    <submittedName>
        <fullName evidence="1">Uncharacterized protein</fullName>
    </submittedName>
</protein>
<sequence>MSSAKKIKTFTRTLMHGKGLANNVVANKAEDLRSCGDGICCKSYSPLQCMKIYEKYFY</sequence>
<name>A0A2L2X9W6_9FIRM</name>
<evidence type="ECO:0000313" key="1">
    <source>
        <dbReference type="EMBL" id="GBF32938.1"/>
    </source>
</evidence>
<dbReference type="Proteomes" id="UP000239549">
    <property type="component" value="Unassembled WGS sequence"/>
</dbReference>